<proteinExistence type="predicted"/>
<dbReference type="InterPro" id="IPR032675">
    <property type="entry name" value="LRR_dom_sf"/>
</dbReference>
<dbReference type="Proteomes" id="UP000717328">
    <property type="component" value="Unassembled WGS sequence"/>
</dbReference>
<comment type="caution">
    <text evidence="1">The sequence shown here is derived from an EMBL/GenBank/DDBJ whole genome shotgun (WGS) entry which is preliminary data.</text>
</comment>
<reference evidence="1" key="1">
    <citation type="submission" date="2021-02" db="EMBL/GenBank/DDBJ databases">
        <authorList>
            <person name="Nieuwenhuis M."/>
            <person name="Van De Peppel L.J.J."/>
        </authorList>
    </citation>
    <scope>NUCLEOTIDE SEQUENCE</scope>
    <source>
        <strain evidence="1">D49</strain>
    </source>
</reference>
<protein>
    <recommendedName>
        <fullName evidence="3">F-box domain-containing protein</fullName>
    </recommendedName>
</protein>
<gene>
    <name evidence="1" type="ORF">H0H81_002684</name>
</gene>
<dbReference type="Gene3D" id="3.80.10.10">
    <property type="entry name" value="Ribonuclease Inhibitor"/>
    <property type="match status" value="1"/>
</dbReference>
<dbReference type="AlphaFoldDB" id="A0A9P7FX35"/>
<reference evidence="1" key="2">
    <citation type="submission" date="2021-10" db="EMBL/GenBank/DDBJ databases">
        <title>Phylogenomics reveals ancestral predisposition of the termite-cultivated fungus Termitomyces towards a domesticated lifestyle.</title>
        <authorList>
            <person name="Auxier B."/>
            <person name="Grum-Grzhimaylo A."/>
            <person name="Cardenas M.E."/>
            <person name="Lodge J.D."/>
            <person name="Laessoe T."/>
            <person name="Pedersen O."/>
            <person name="Smith M.E."/>
            <person name="Kuyper T.W."/>
            <person name="Franco-Molano E.A."/>
            <person name="Baroni T.J."/>
            <person name="Aanen D.K."/>
        </authorList>
    </citation>
    <scope>NUCLEOTIDE SEQUENCE</scope>
    <source>
        <strain evidence="1">D49</strain>
    </source>
</reference>
<evidence type="ECO:0000313" key="2">
    <source>
        <dbReference type="Proteomes" id="UP000717328"/>
    </source>
</evidence>
<keyword evidence="2" id="KW-1185">Reference proteome</keyword>
<dbReference type="EMBL" id="JABCKI010005794">
    <property type="protein sequence ID" value="KAG5637923.1"/>
    <property type="molecule type" value="Genomic_DNA"/>
</dbReference>
<accession>A0A9P7FX35</accession>
<evidence type="ECO:0008006" key="3">
    <source>
        <dbReference type="Google" id="ProtNLM"/>
    </source>
</evidence>
<evidence type="ECO:0000313" key="1">
    <source>
        <dbReference type="EMBL" id="KAG5637923.1"/>
    </source>
</evidence>
<name>A0A9P7FX35_9AGAR</name>
<sequence length="619" mass="70049">MKEPRTYVKWNARTLISSNRTSVNNLSAVNWNMEDKTHWISYVLHPGTSAKNYCSRCFGICVVLDDNARYNFSGIRLRIISREPAEGLRSLNLKNCPDLRRHLQDNADAESSSATYRCCLARQQHREQSLSSLPATHAVAAELPLCTITFEVSPSGNWKQWNALHLIYDSSQFYGASRTPQTIYTIYDRVHTTNPSNPSLCVFLDGTRYSAFRDTRIPIYSVRVLPTSRRSRPCDALPLEILQRIVEFAIGMERGEACRPILLVHGLVCRSWSRVLDHYCNWFRSEYRYQPGVLETCRLIEAVPKRGALIRTFSGGGFCTPSEWPAFVRVLRYAESLSNLTLHCIDGSVRTEVVSTLAGLRNVHTCTLKNMERTVDIDDIQTFIADWKQLETLFVSDFGRPSDFAYVYIPFTSQHSSRKLVHPYRDASQHRVDYLKCNVKDLTLRFGGINDAHLLRFIPTTSSNLRNLKLQGVVGISNRAFKTFLASAAHSLRSLELEASPMPRDTPDEEFAIDALMPMLKKLECLRLSRESYCTVLALTRKPALTAPERRDGVYSSIVLGHLSAAAVSLQQVAEAMEVTGWESVTISWTRGAVLDDLALDRANCIARRRGIALSYVFL</sequence>
<dbReference type="OrthoDB" id="3027638at2759"/>
<dbReference type="SUPFAM" id="SSF52047">
    <property type="entry name" value="RNI-like"/>
    <property type="match status" value="1"/>
</dbReference>
<organism evidence="1 2">
    <name type="scientific">Sphagnurus paluster</name>
    <dbReference type="NCBI Taxonomy" id="117069"/>
    <lineage>
        <taxon>Eukaryota</taxon>
        <taxon>Fungi</taxon>
        <taxon>Dikarya</taxon>
        <taxon>Basidiomycota</taxon>
        <taxon>Agaricomycotina</taxon>
        <taxon>Agaricomycetes</taxon>
        <taxon>Agaricomycetidae</taxon>
        <taxon>Agaricales</taxon>
        <taxon>Tricholomatineae</taxon>
        <taxon>Lyophyllaceae</taxon>
        <taxon>Sphagnurus</taxon>
    </lineage>
</organism>